<dbReference type="AlphaFoldDB" id="D7G4D4"/>
<accession>D7G4D4</accession>
<keyword evidence="3" id="KW-1185">Reference proteome</keyword>
<evidence type="ECO:0000313" key="3">
    <source>
        <dbReference type="Proteomes" id="UP000002630"/>
    </source>
</evidence>
<dbReference type="EMBL" id="FN649760">
    <property type="protein sequence ID" value="CBJ33680.1"/>
    <property type="molecule type" value="Genomic_DNA"/>
</dbReference>
<gene>
    <name evidence="2" type="ORF">Esi_0553_0001</name>
</gene>
<feature type="region of interest" description="Disordered" evidence="1">
    <location>
        <begin position="569"/>
        <end position="655"/>
    </location>
</feature>
<proteinExistence type="predicted"/>
<organism evidence="2 3">
    <name type="scientific">Ectocarpus siliculosus</name>
    <name type="common">Brown alga</name>
    <name type="synonym">Conferva siliculosa</name>
    <dbReference type="NCBI Taxonomy" id="2880"/>
    <lineage>
        <taxon>Eukaryota</taxon>
        <taxon>Sar</taxon>
        <taxon>Stramenopiles</taxon>
        <taxon>Ochrophyta</taxon>
        <taxon>PX clade</taxon>
        <taxon>Phaeophyceae</taxon>
        <taxon>Ectocarpales</taxon>
        <taxon>Ectocarpaceae</taxon>
        <taxon>Ectocarpus</taxon>
    </lineage>
</organism>
<dbReference type="Proteomes" id="UP000002630">
    <property type="component" value="Unassembled WGS sequence"/>
</dbReference>
<protein>
    <submittedName>
        <fullName evidence="2">Uncharacterized protein</fullName>
    </submittedName>
</protein>
<name>D7G4D4_ECTSI</name>
<reference evidence="2 3" key="1">
    <citation type="journal article" date="2010" name="Nature">
        <title>The Ectocarpus genome and the independent evolution of multicellularity in brown algae.</title>
        <authorList>
            <person name="Cock J.M."/>
            <person name="Sterck L."/>
            <person name="Rouze P."/>
            <person name="Scornet D."/>
            <person name="Allen A.E."/>
            <person name="Amoutzias G."/>
            <person name="Anthouard V."/>
            <person name="Artiguenave F."/>
            <person name="Aury J.M."/>
            <person name="Badger J.H."/>
            <person name="Beszteri B."/>
            <person name="Billiau K."/>
            <person name="Bonnet E."/>
            <person name="Bothwell J.H."/>
            <person name="Bowler C."/>
            <person name="Boyen C."/>
            <person name="Brownlee C."/>
            <person name="Carrano C.J."/>
            <person name="Charrier B."/>
            <person name="Cho G.Y."/>
            <person name="Coelho S.M."/>
            <person name="Collen J."/>
            <person name="Corre E."/>
            <person name="Da Silva C."/>
            <person name="Delage L."/>
            <person name="Delaroque N."/>
            <person name="Dittami S.M."/>
            <person name="Doulbeau S."/>
            <person name="Elias M."/>
            <person name="Farnham G."/>
            <person name="Gachon C.M."/>
            <person name="Gschloessl B."/>
            <person name="Heesch S."/>
            <person name="Jabbari K."/>
            <person name="Jubin C."/>
            <person name="Kawai H."/>
            <person name="Kimura K."/>
            <person name="Kloareg B."/>
            <person name="Kupper F.C."/>
            <person name="Lang D."/>
            <person name="Le Bail A."/>
            <person name="Leblanc C."/>
            <person name="Lerouge P."/>
            <person name="Lohr M."/>
            <person name="Lopez P.J."/>
            <person name="Martens C."/>
            <person name="Maumus F."/>
            <person name="Michel G."/>
            <person name="Miranda-Saavedra D."/>
            <person name="Morales J."/>
            <person name="Moreau H."/>
            <person name="Motomura T."/>
            <person name="Nagasato C."/>
            <person name="Napoli C.A."/>
            <person name="Nelson D.R."/>
            <person name="Nyvall-Collen P."/>
            <person name="Peters A.F."/>
            <person name="Pommier C."/>
            <person name="Potin P."/>
            <person name="Poulain J."/>
            <person name="Quesneville H."/>
            <person name="Read B."/>
            <person name="Rensing S.A."/>
            <person name="Ritter A."/>
            <person name="Rousvoal S."/>
            <person name="Samanta M."/>
            <person name="Samson G."/>
            <person name="Schroeder D.C."/>
            <person name="Segurens B."/>
            <person name="Strittmatter M."/>
            <person name="Tonon T."/>
            <person name="Tregear J.W."/>
            <person name="Valentin K."/>
            <person name="von Dassow P."/>
            <person name="Yamagishi T."/>
            <person name="Van de Peer Y."/>
            <person name="Wincker P."/>
        </authorList>
    </citation>
    <scope>NUCLEOTIDE SEQUENCE [LARGE SCALE GENOMIC DNA]</scope>
    <source>
        <strain evidence="3">Ec32 / CCAP1310/4</strain>
    </source>
</reference>
<evidence type="ECO:0000256" key="1">
    <source>
        <dbReference type="SAM" id="MobiDB-lite"/>
    </source>
</evidence>
<sequence length="655" mass="70015">MLLAFGAHGKGINAPANAITPQDKCCSALLVEGEAGSLDDFGKYRLPPPCGGELAVACPRLGFNSAAMNDGSMTPSWLAFRQQADLRLAPSCPRVEWEKRCPPGATMLLAEKRRGGCRAAGCVAVGGEPNDNKEEQDESEILRAVTAQQTALLQAAKPATPKTFYQHVVGQQRAYGKDEKRFMKKLAKATKSSPSGSVDTIRGLVEEAATKGFRSVAIEEAAMVVAKQEQQERVLAFFRSLPGAVVDYVSTTSLDAARRSNALKAEIVKLRNTVKDLTRTVHEKELISTAQASALTAEQAKSKADRNEAAAEAKYFRDEVEALRATVDYVLETAASDHETSARTEGDLIAKLDTAEGIVAALTDTVAEQQLAAQKESERSDLSLRLVEQEAAMARASTLAIEEELSEAEQREIELQCLLDVGTDTRKELEDELALCRTNVNEARAIAESYGADIEDLDSRALAVALALADDVAEKASTVESLAHVAEGAVLGATPPFDNDDRWGSHAGYPMIRSHLEAVQRLVLTTTSTLVEEVSCCEHDKAEAVNREARTQQRMKEVEDELTTCHMSDASTTHASTPDDATTDPSISDSTSTSDAASDRTVTGVDTVENDTDTAGAGEAVDRKEVNDDGGEGGFGIEEDDAYSSGTSPPTLDGV</sequence>
<evidence type="ECO:0000313" key="2">
    <source>
        <dbReference type="EMBL" id="CBJ33680.1"/>
    </source>
</evidence>
<dbReference type="OrthoDB" id="218303at2759"/>
<feature type="compositionally biased region" description="Low complexity" evidence="1">
    <location>
        <begin position="569"/>
        <end position="596"/>
    </location>
</feature>
<dbReference type="InParanoid" id="D7G4D4"/>
<feature type="compositionally biased region" description="Polar residues" evidence="1">
    <location>
        <begin position="644"/>
        <end position="655"/>
    </location>
</feature>